<dbReference type="InterPro" id="IPR050984">
    <property type="entry name" value="Gfo/Idh/MocA_domain"/>
</dbReference>
<dbReference type="Gene3D" id="3.30.360.10">
    <property type="entry name" value="Dihydrodipicolinate Reductase, domain 2"/>
    <property type="match status" value="1"/>
</dbReference>
<dbReference type="Gene3D" id="3.40.50.720">
    <property type="entry name" value="NAD(P)-binding Rossmann-like Domain"/>
    <property type="match status" value="1"/>
</dbReference>
<dbReference type="InterPro" id="IPR055170">
    <property type="entry name" value="GFO_IDH_MocA-like_dom"/>
</dbReference>
<dbReference type="OrthoDB" id="9815825at2"/>
<evidence type="ECO:0000313" key="6">
    <source>
        <dbReference type="EMBL" id="SDZ40158.1"/>
    </source>
</evidence>
<keyword evidence="7" id="KW-1185">Reference proteome</keyword>
<dbReference type="InterPro" id="IPR000683">
    <property type="entry name" value="Gfo/Idh/MocA-like_OxRdtase_N"/>
</dbReference>
<organism evidence="6 7">
    <name type="scientific">Herbiconiux ginsengi</name>
    <dbReference type="NCBI Taxonomy" id="381665"/>
    <lineage>
        <taxon>Bacteria</taxon>
        <taxon>Bacillati</taxon>
        <taxon>Actinomycetota</taxon>
        <taxon>Actinomycetes</taxon>
        <taxon>Micrococcales</taxon>
        <taxon>Microbacteriaceae</taxon>
        <taxon>Herbiconiux</taxon>
    </lineage>
</organism>
<dbReference type="PANTHER" id="PTHR22604">
    <property type="entry name" value="OXIDOREDUCTASES"/>
    <property type="match status" value="1"/>
</dbReference>
<proteinExistence type="inferred from homology"/>
<feature type="domain" description="GFO/IDH/MocA-like oxidoreductase" evidence="5">
    <location>
        <begin position="132"/>
        <end position="246"/>
    </location>
</feature>
<dbReference type="STRING" id="381665.SAMN05216554_3585"/>
<feature type="domain" description="Gfo/Idh/MocA-like oxidoreductase N-terminal" evidence="4">
    <location>
        <begin position="5"/>
        <end position="121"/>
    </location>
</feature>
<evidence type="ECO:0000259" key="4">
    <source>
        <dbReference type="Pfam" id="PF01408"/>
    </source>
</evidence>
<evidence type="ECO:0000256" key="1">
    <source>
        <dbReference type="ARBA" id="ARBA00010928"/>
    </source>
</evidence>
<dbReference type="Proteomes" id="UP000198891">
    <property type="component" value="Unassembled WGS sequence"/>
</dbReference>
<keyword evidence="2" id="KW-0560">Oxidoreductase</keyword>
<evidence type="ECO:0000256" key="2">
    <source>
        <dbReference type="ARBA" id="ARBA00023002"/>
    </source>
</evidence>
<dbReference type="AlphaFoldDB" id="A0A1H3SR57"/>
<evidence type="ECO:0000259" key="5">
    <source>
        <dbReference type="Pfam" id="PF22725"/>
    </source>
</evidence>
<name>A0A1H3SR57_9MICO</name>
<dbReference type="EMBL" id="FNPZ01000004">
    <property type="protein sequence ID" value="SDZ40158.1"/>
    <property type="molecule type" value="Genomic_DNA"/>
</dbReference>
<gene>
    <name evidence="6" type="ORF">SAMN05216554_3585</name>
</gene>
<accession>A0A1H3SR57</accession>
<keyword evidence="3" id="KW-0520">NAD</keyword>
<protein>
    <submittedName>
        <fullName evidence="6">Predicted dehydrogenase</fullName>
    </submittedName>
</protein>
<dbReference type="Pfam" id="PF01408">
    <property type="entry name" value="GFO_IDH_MocA"/>
    <property type="match status" value="1"/>
</dbReference>
<evidence type="ECO:0000313" key="7">
    <source>
        <dbReference type="Proteomes" id="UP000198891"/>
    </source>
</evidence>
<dbReference type="RefSeq" id="WP_092556357.1">
    <property type="nucleotide sequence ID" value="NZ_FNPZ01000004.1"/>
</dbReference>
<reference evidence="6 7" key="1">
    <citation type="submission" date="2016-10" db="EMBL/GenBank/DDBJ databases">
        <authorList>
            <person name="de Groot N.N."/>
        </authorList>
    </citation>
    <scope>NUCLEOTIDE SEQUENCE [LARGE SCALE GENOMIC DNA]</scope>
    <source>
        <strain evidence="6 7">CGMCC 4.3491</strain>
    </source>
</reference>
<evidence type="ECO:0000256" key="3">
    <source>
        <dbReference type="ARBA" id="ARBA00023027"/>
    </source>
</evidence>
<dbReference type="SUPFAM" id="SSF55347">
    <property type="entry name" value="Glyceraldehyde-3-phosphate dehydrogenase-like, C-terminal domain"/>
    <property type="match status" value="1"/>
</dbReference>
<dbReference type="PANTHER" id="PTHR22604:SF105">
    <property type="entry name" value="TRANS-1,2-DIHYDROBENZENE-1,2-DIOL DEHYDROGENASE"/>
    <property type="match status" value="1"/>
</dbReference>
<dbReference type="GO" id="GO:0000166">
    <property type="term" value="F:nucleotide binding"/>
    <property type="evidence" value="ECO:0007669"/>
    <property type="project" value="InterPro"/>
</dbReference>
<dbReference type="Pfam" id="PF22725">
    <property type="entry name" value="GFO_IDH_MocA_C3"/>
    <property type="match status" value="1"/>
</dbReference>
<dbReference type="SUPFAM" id="SSF51735">
    <property type="entry name" value="NAD(P)-binding Rossmann-fold domains"/>
    <property type="match status" value="1"/>
</dbReference>
<dbReference type="InterPro" id="IPR036291">
    <property type="entry name" value="NAD(P)-bd_dom_sf"/>
</dbReference>
<comment type="similarity">
    <text evidence="1">Belongs to the Gfo/Idh/MocA family.</text>
</comment>
<dbReference type="GO" id="GO:0016491">
    <property type="term" value="F:oxidoreductase activity"/>
    <property type="evidence" value="ECO:0007669"/>
    <property type="project" value="UniProtKB-KW"/>
</dbReference>
<sequence>MSQPIRWGILGTGGIADSFVKDLLAVGLTVTAVGSRTPASADAFAEKFGIAAAHGSYEALVADPSVDVVYVATPHTFHAENALLAIEAGKHVLVEKAFTLNGAQAQRVADAAEQAGVVVMEAMWTRFLPHMVRIREIIAAGTLGEVRTVIADHGQKLPSDPSHRLNDPALGGGGLLDLAIYPVSFAIDILGLPTRVLASATMTATGVDRQTALIFEHEGGRQSISQSALDASGPVHAAVIGTDGWIDIDRWWYGPTTFTVYDAQHEVIERFEQPVVSRGMQYEALEIERVIAAGEKESPLMPLTQSVAIMRVLDEVREQIGLRYPGE</sequence>